<gene>
    <name evidence="1" type="ORF">HZR21_10095</name>
</gene>
<sequence>MNKRNGIVAFHGNLMLRSNLDVYAMYEIPETIVNTVDITLKNEFKDLVADTLSDLEIFGGFEVSTIPFSTEATHNYKFLEQDLAEDTRPFGLYLMKRQAEELKKQIGEVSEDRFFLTIPLRNNHVSLDFKDGLKTAITDFSNRVVATLGSDITFDEDWYERFEELNYEIYQTLLPLNGYMPTQDQTIFVNNNHYLRGMSVDKELEVIQVENNIDNFGSAGVSFENYGILTLSDGAQTTYLAILPIAIPPSNLSYNHFIERRRLLGFDTEVQTKAIFAKKNGFNSMQQRANRAKQKHKKTNEDIAMRNGIVRDEIGQAEALSEDLVKKSNRGETIISYLQSMFVYDDDYDRLQEKIKIVMRNFKKVNIELARAKDDQIYLFYKHRLTEPLFENERRYLQTTTMAGFAESLFFTGQKVGSDVGLYMGRVDSRYDRWSGGYKEALQNSRNLVYYNLLQANKLDVEGKISFDGLVKVTGQMGMGKSFFVKQTFVMNSILKTKLLYFDPKAEVRKQFMKVLHEYESQGIYPEICDYIKQINFVTVDARNSENHGVLDPLVFLTGQEAKNLIISMIGEFYDLKQNEQFEKELLQMIEKYLVLRENGEKVGTKNIMEALTKSDTDRVRITAELLLEKMSNSTLSLCFSDGQNEAISMSKRISIIEVTGLELPTSETSITENQRQSLVALYALGQFCYKFGSESKKESITFIDEAWFFNITDVGREIIMKIRRTGRSFNNFLVFVSQSHKDSNSELDDTGFGTLFSFNSPTETDLILDTHGIVKSEETRKWVSSMSMGQCLFTDPFGRTERITIDGIVSEINPLCDTIETELVAV</sequence>
<dbReference type="PANTHER" id="PTHR30121">
    <property type="entry name" value="UNCHARACTERIZED PROTEIN YJGR-RELATED"/>
    <property type="match status" value="1"/>
</dbReference>
<dbReference type="GO" id="GO:0005524">
    <property type="term" value="F:ATP binding"/>
    <property type="evidence" value="ECO:0007669"/>
    <property type="project" value="UniProtKB-KW"/>
</dbReference>
<dbReference type="Gene3D" id="3.40.50.300">
    <property type="entry name" value="P-loop containing nucleotide triphosphate hydrolases"/>
    <property type="match status" value="1"/>
</dbReference>
<keyword evidence="1" id="KW-0547">Nucleotide-binding</keyword>
<name>A0A7V8N2L0_9LACT</name>
<dbReference type="Proteomes" id="UP000530186">
    <property type="component" value="Unassembled WGS sequence"/>
</dbReference>
<dbReference type="InterPro" id="IPR051162">
    <property type="entry name" value="T4SS_component"/>
</dbReference>
<dbReference type="GeneID" id="303195866"/>
<dbReference type="SUPFAM" id="SSF52540">
    <property type="entry name" value="P-loop containing nucleoside triphosphate hydrolases"/>
    <property type="match status" value="1"/>
</dbReference>
<dbReference type="RefSeq" id="WP_180747533.1">
    <property type="nucleotide sequence ID" value="NZ_CBCRWQ010000050.1"/>
</dbReference>
<dbReference type="InterPro" id="IPR016628">
    <property type="entry name" value="ATPase_SAG2001_prd"/>
</dbReference>
<keyword evidence="2" id="KW-1185">Reference proteome</keyword>
<dbReference type="InterPro" id="IPR027417">
    <property type="entry name" value="P-loop_NTPase"/>
</dbReference>
<protein>
    <submittedName>
        <fullName evidence="1">ATP-binding protein</fullName>
    </submittedName>
</protein>
<dbReference type="EMBL" id="JACBNY010000026">
    <property type="protein sequence ID" value="MBA0017447.1"/>
    <property type="molecule type" value="Genomic_DNA"/>
</dbReference>
<reference evidence="1 2" key="1">
    <citation type="submission" date="2020-07" db="EMBL/GenBank/DDBJ databases">
        <authorList>
            <person name="Hilgarth M."/>
            <person name="Werum V."/>
            <person name="Vogel R.F."/>
        </authorList>
    </citation>
    <scope>NUCLEOTIDE SEQUENCE [LARGE SCALE GENOMIC DNA]</scope>
    <source>
        <strain evidence="1 2">DSM 28961</strain>
    </source>
</reference>
<evidence type="ECO:0000313" key="2">
    <source>
        <dbReference type="Proteomes" id="UP000530186"/>
    </source>
</evidence>
<dbReference type="PANTHER" id="PTHR30121:SF6">
    <property type="entry name" value="SLR6007 PROTEIN"/>
    <property type="match status" value="1"/>
</dbReference>
<keyword evidence="1" id="KW-0067">ATP-binding</keyword>
<dbReference type="AlphaFoldDB" id="A0A7V8N2L0"/>
<proteinExistence type="predicted"/>
<evidence type="ECO:0000313" key="1">
    <source>
        <dbReference type="EMBL" id="MBA0017447.1"/>
    </source>
</evidence>
<dbReference type="PIRSF" id="PIRSF015040">
    <property type="entry name" value="ATPase_SAG2001_prd"/>
    <property type="match status" value="1"/>
</dbReference>
<dbReference type="Gene3D" id="1.10.8.730">
    <property type="match status" value="1"/>
</dbReference>
<dbReference type="Pfam" id="PF12846">
    <property type="entry name" value="AAA_10"/>
    <property type="match status" value="1"/>
</dbReference>
<organism evidence="1 2">
    <name type="scientific">Pseudolactococcus laudensis</name>
    <dbReference type="NCBI Taxonomy" id="1494461"/>
    <lineage>
        <taxon>Bacteria</taxon>
        <taxon>Bacillati</taxon>
        <taxon>Bacillota</taxon>
        <taxon>Bacilli</taxon>
        <taxon>Lactobacillales</taxon>
        <taxon>Streptococcaceae</taxon>
        <taxon>Pseudolactococcus</taxon>
    </lineage>
</organism>
<comment type="caution">
    <text evidence="1">The sequence shown here is derived from an EMBL/GenBank/DDBJ whole genome shotgun (WGS) entry which is preliminary data.</text>
</comment>
<accession>A0A7V8N2L0</accession>